<protein>
    <submittedName>
        <fullName evidence="2">N-acetyltransferase</fullName>
    </submittedName>
</protein>
<dbReference type="GO" id="GO:0016747">
    <property type="term" value="F:acyltransferase activity, transferring groups other than amino-acyl groups"/>
    <property type="evidence" value="ECO:0007669"/>
    <property type="project" value="InterPro"/>
</dbReference>
<gene>
    <name evidence="2" type="ORF">EO244_15240</name>
</gene>
<dbReference type="InterPro" id="IPR000182">
    <property type="entry name" value="GNAT_dom"/>
</dbReference>
<dbReference type="Gene3D" id="3.40.630.30">
    <property type="match status" value="1"/>
</dbReference>
<keyword evidence="2" id="KW-0808">Transferase</keyword>
<sequence length="193" mass="22325">MDQPNQKNQLSFQPLNISNFSDFEYLFAERGTCNGCWCMYWRLQAEEFEAGKGEKNRLAMKAMVESGELAGIIVYNANEPIGWCSFGNREHFPRLPKSEELLEIEDRNAWVITCLFVKRNWRRRGVKRALLKHLIDYCGMQGAKVIEGYPCNSTFSKYPDAFAWTGISKAYKAVGFKEVAKETGNRPFMRCYL</sequence>
<evidence type="ECO:0000259" key="1">
    <source>
        <dbReference type="PROSITE" id="PS51186"/>
    </source>
</evidence>
<dbReference type="AlphaFoldDB" id="A0A4Q1JJ90"/>
<name>A0A4Q1JJ90_9BACT</name>
<dbReference type="EMBL" id="SAXA01000018">
    <property type="protein sequence ID" value="RXQ88482.1"/>
    <property type="molecule type" value="Genomic_DNA"/>
</dbReference>
<accession>A0A4Q1JJ90</accession>
<dbReference type="PROSITE" id="PS51186">
    <property type="entry name" value="GNAT"/>
    <property type="match status" value="1"/>
</dbReference>
<evidence type="ECO:0000313" key="3">
    <source>
        <dbReference type="Proteomes" id="UP000289703"/>
    </source>
</evidence>
<dbReference type="Proteomes" id="UP000289703">
    <property type="component" value="Unassembled WGS sequence"/>
</dbReference>
<dbReference type="SUPFAM" id="SSF55729">
    <property type="entry name" value="Acyl-CoA N-acyltransferases (Nat)"/>
    <property type="match status" value="1"/>
</dbReference>
<dbReference type="RefSeq" id="WP_129255548.1">
    <property type="nucleotide sequence ID" value="NZ_SAXA01000018.1"/>
</dbReference>
<keyword evidence="3" id="KW-1185">Reference proteome</keyword>
<dbReference type="InterPro" id="IPR016181">
    <property type="entry name" value="Acyl_CoA_acyltransferase"/>
</dbReference>
<dbReference type="Pfam" id="PF00583">
    <property type="entry name" value="Acetyltransf_1"/>
    <property type="match status" value="1"/>
</dbReference>
<feature type="domain" description="N-acetyltransferase" evidence="1">
    <location>
        <begin position="10"/>
        <end position="193"/>
    </location>
</feature>
<evidence type="ECO:0000313" key="2">
    <source>
        <dbReference type="EMBL" id="RXQ88482.1"/>
    </source>
</evidence>
<proteinExistence type="predicted"/>
<comment type="caution">
    <text evidence="2">The sequence shown here is derived from an EMBL/GenBank/DDBJ whole genome shotgun (WGS) entry which is preliminary data.</text>
</comment>
<organism evidence="2 3">
    <name type="scientific">Ancylomarina salipaludis</name>
    <dbReference type="NCBI Taxonomy" id="2501299"/>
    <lineage>
        <taxon>Bacteria</taxon>
        <taxon>Pseudomonadati</taxon>
        <taxon>Bacteroidota</taxon>
        <taxon>Bacteroidia</taxon>
        <taxon>Marinilabiliales</taxon>
        <taxon>Marinifilaceae</taxon>
        <taxon>Ancylomarina</taxon>
    </lineage>
</organism>
<reference evidence="2 3" key="1">
    <citation type="submission" date="2019-01" db="EMBL/GenBank/DDBJ databases">
        <title>Ancylomarina salipaludis sp. nov., isolated from a salt marsh.</title>
        <authorList>
            <person name="Yoon J.-H."/>
        </authorList>
    </citation>
    <scope>NUCLEOTIDE SEQUENCE [LARGE SCALE GENOMIC DNA]</scope>
    <source>
        <strain evidence="2 3">SHSM-M15</strain>
    </source>
</reference>
<dbReference type="CDD" id="cd04301">
    <property type="entry name" value="NAT_SF"/>
    <property type="match status" value="1"/>
</dbReference>
<dbReference type="OrthoDB" id="162220at2"/>